<sequence>MAIYHLRSPVLLVCAILYHTSENRVTHPDKSTLVVQ</sequence>
<reference evidence="1 2" key="1">
    <citation type="submission" date="2015-07" db="EMBL/GenBank/DDBJ databases">
        <title>Draft Genome Sequence of Komagataeibacter intermedius Strain AF2, Isolated from Kombucha Tea.</title>
        <authorList>
            <person name="Santos R.A."/>
            <person name="Berretta A.A."/>
            <person name="Barud H.S."/>
            <person name="Ribeiro S.J."/>
            <person name="Gonzalez-Garcia L.N."/>
            <person name="Zucchi T.D."/>
            <person name="Goldman G.H."/>
            <person name="Riano-Pachon D.M."/>
        </authorList>
    </citation>
    <scope>NUCLEOTIDE SEQUENCE [LARGE SCALE GENOMIC DNA]</scope>
    <source>
        <strain evidence="1 2">AF2</strain>
    </source>
</reference>
<dbReference type="Proteomes" id="UP000031553">
    <property type="component" value="Unassembled WGS sequence"/>
</dbReference>
<dbReference type="AlphaFoldDB" id="A0A0N0MF98"/>
<name>A0A0N0MF98_9PROT</name>
<protein>
    <submittedName>
        <fullName evidence="1">Uncharacterized protein</fullName>
    </submittedName>
</protein>
<comment type="caution">
    <text evidence="1">The sequence shown here is derived from an EMBL/GenBank/DDBJ whole genome shotgun (WGS) entry which is preliminary data.</text>
</comment>
<evidence type="ECO:0000313" key="2">
    <source>
        <dbReference type="Proteomes" id="UP000031553"/>
    </source>
</evidence>
<proteinExistence type="predicted"/>
<evidence type="ECO:0000313" key="1">
    <source>
        <dbReference type="EMBL" id="KPH87366.1"/>
    </source>
</evidence>
<accession>A0A0N0MF98</accession>
<organism evidence="1 2">
    <name type="scientific">Komagataeibacter intermedius AF2</name>
    <dbReference type="NCBI Taxonomy" id="1458464"/>
    <lineage>
        <taxon>Bacteria</taxon>
        <taxon>Pseudomonadati</taxon>
        <taxon>Pseudomonadota</taxon>
        <taxon>Alphaproteobacteria</taxon>
        <taxon>Acetobacterales</taxon>
        <taxon>Acetobacteraceae</taxon>
        <taxon>Komagataeibacter</taxon>
    </lineage>
</organism>
<dbReference type="EMBL" id="JUFX02000118">
    <property type="protein sequence ID" value="KPH87366.1"/>
    <property type="molecule type" value="Genomic_DNA"/>
</dbReference>
<gene>
    <name evidence="1" type="ORF">GLUCOINTEAF2_0204109</name>
</gene>